<reference evidence="2 3" key="1">
    <citation type="submission" date="2024-03" db="EMBL/GenBank/DDBJ databases">
        <title>Novel Streptomyces species of biotechnological and ecological value are a feature of Machair soil.</title>
        <authorList>
            <person name="Prole J.R."/>
            <person name="Goodfellow M."/>
            <person name="Allenby N."/>
            <person name="Ward A.C."/>
        </authorList>
    </citation>
    <scope>NUCLEOTIDE SEQUENCE [LARGE SCALE GENOMIC DNA]</scope>
    <source>
        <strain evidence="2 3">MS1.AVA.1</strain>
    </source>
</reference>
<evidence type="ECO:0000256" key="1">
    <source>
        <dbReference type="SAM" id="MobiDB-lite"/>
    </source>
</evidence>
<feature type="region of interest" description="Disordered" evidence="1">
    <location>
        <begin position="80"/>
        <end position="127"/>
    </location>
</feature>
<keyword evidence="3" id="KW-1185">Reference proteome</keyword>
<dbReference type="Proteomes" id="UP001376459">
    <property type="component" value="Unassembled WGS sequence"/>
</dbReference>
<evidence type="ECO:0000313" key="3">
    <source>
        <dbReference type="Proteomes" id="UP001376459"/>
    </source>
</evidence>
<gene>
    <name evidence="2" type="ORF">WKI71_31025</name>
</gene>
<proteinExistence type="predicted"/>
<organism evidence="2 3">
    <name type="scientific">Streptomyces machairae</name>
    <dbReference type="NCBI Taxonomy" id="3134109"/>
    <lineage>
        <taxon>Bacteria</taxon>
        <taxon>Bacillati</taxon>
        <taxon>Actinomycetota</taxon>
        <taxon>Actinomycetes</taxon>
        <taxon>Kitasatosporales</taxon>
        <taxon>Streptomycetaceae</taxon>
        <taxon>Streptomyces</taxon>
    </lineage>
</organism>
<protein>
    <submittedName>
        <fullName evidence="2">Uncharacterized protein</fullName>
    </submittedName>
</protein>
<dbReference type="EMBL" id="JBBKAK010000001">
    <property type="protein sequence ID" value="MEJ8671220.1"/>
    <property type="molecule type" value="Genomic_DNA"/>
</dbReference>
<sequence length="127" mass="13497">MLHLVSEDGRVLNEHPAGHGNSKHWYEFAVVEAHRSPRIERRPHGQYAVQRSREGGAVLRTKGAGRTALTTGGQVQLTDTLSLALGEDTRPGRSNRRRPPAAGATVGAGSSTGPGDSGNDSPFTSYL</sequence>
<feature type="compositionally biased region" description="Polar residues" evidence="1">
    <location>
        <begin position="118"/>
        <end position="127"/>
    </location>
</feature>
<feature type="compositionally biased region" description="Basic and acidic residues" evidence="1">
    <location>
        <begin position="1"/>
        <end position="17"/>
    </location>
</feature>
<feature type="compositionally biased region" description="Low complexity" evidence="1">
    <location>
        <begin position="100"/>
        <end position="109"/>
    </location>
</feature>
<feature type="region of interest" description="Disordered" evidence="1">
    <location>
        <begin position="1"/>
        <end position="20"/>
    </location>
</feature>
<accession>A0ABU8UQN1</accession>
<name>A0ABU8UQN1_9ACTN</name>
<comment type="caution">
    <text evidence="2">The sequence shown here is derived from an EMBL/GenBank/DDBJ whole genome shotgun (WGS) entry which is preliminary data.</text>
</comment>
<evidence type="ECO:0000313" key="2">
    <source>
        <dbReference type="EMBL" id="MEJ8671220.1"/>
    </source>
</evidence>